<name>A0A0F9CH71_9ZZZZ</name>
<comment type="caution">
    <text evidence="1">The sequence shown here is derived from an EMBL/GenBank/DDBJ whole genome shotgun (WGS) entry which is preliminary data.</text>
</comment>
<feature type="non-terminal residue" evidence="1">
    <location>
        <position position="1"/>
    </location>
</feature>
<dbReference type="EMBL" id="LAZR01046651">
    <property type="protein sequence ID" value="KKK96041.1"/>
    <property type="molecule type" value="Genomic_DNA"/>
</dbReference>
<sequence>VNGNALTQFASFSQQVTVQAVSPADLITPQGGSDFSRVTVSVLLNGSPINSATWIRSNL</sequence>
<dbReference type="AlphaFoldDB" id="A0A0F9CH71"/>
<protein>
    <submittedName>
        <fullName evidence="1">Uncharacterized protein</fullName>
    </submittedName>
</protein>
<accession>A0A0F9CH71</accession>
<gene>
    <name evidence="1" type="ORF">LCGC14_2666780</name>
</gene>
<evidence type="ECO:0000313" key="1">
    <source>
        <dbReference type="EMBL" id="KKK96041.1"/>
    </source>
</evidence>
<organism evidence="1">
    <name type="scientific">marine sediment metagenome</name>
    <dbReference type="NCBI Taxonomy" id="412755"/>
    <lineage>
        <taxon>unclassified sequences</taxon>
        <taxon>metagenomes</taxon>
        <taxon>ecological metagenomes</taxon>
    </lineage>
</organism>
<reference evidence="1" key="1">
    <citation type="journal article" date="2015" name="Nature">
        <title>Complex archaea that bridge the gap between prokaryotes and eukaryotes.</title>
        <authorList>
            <person name="Spang A."/>
            <person name="Saw J.H."/>
            <person name="Jorgensen S.L."/>
            <person name="Zaremba-Niedzwiedzka K."/>
            <person name="Martijn J."/>
            <person name="Lind A.E."/>
            <person name="van Eijk R."/>
            <person name="Schleper C."/>
            <person name="Guy L."/>
            <person name="Ettema T.J."/>
        </authorList>
    </citation>
    <scope>NUCLEOTIDE SEQUENCE</scope>
</reference>
<proteinExistence type="predicted"/>